<reference evidence="2 3" key="1">
    <citation type="submission" date="2020-06" db="EMBL/GenBank/DDBJ databases">
        <authorList>
            <person name="Li R."/>
            <person name="Bekaert M."/>
        </authorList>
    </citation>
    <scope>NUCLEOTIDE SEQUENCE [LARGE SCALE GENOMIC DNA]</scope>
    <source>
        <strain evidence="3">wild</strain>
    </source>
</reference>
<dbReference type="EMBL" id="CACVKT020002030">
    <property type="protein sequence ID" value="CAC5374612.1"/>
    <property type="molecule type" value="Genomic_DNA"/>
</dbReference>
<protein>
    <submittedName>
        <fullName evidence="2">Uncharacterized protein</fullName>
    </submittedName>
</protein>
<dbReference type="AlphaFoldDB" id="A0A6J8AYY7"/>
<feature type="region of interest" description="Disordered" evidence="1">
    <location>
        <begin position="118"/>
        <end position="139"/>
    </location>
</feature>
<evidence type="ECO:0000313" key="3">
    <source>
        <dbReference type="Proteomes" id="UP000507470"/>
    </source>
</evidence>
<sequence>MSEDFDVDTVFVKFYENKKFLLASHFQRDIPIQAFFEFIGNYECVLETSSLSLGYNLKKNIRQVFPTESVVYLNIDEFYHDEVSVTLDKINYGSNYNADSSLPDPKLNETSGMEAIDLTQSSPEKSEGRLKNQNGDAGDEVELPKLKKHLKRKRIRKHKFLRDIESSESEEETPKAFVIENGKRKLLHSVFNNVALERVKFVPEDINGTKKYQVPIDSNDKFKYMRDEKNWGRFKPSKRAGFFFWNSIYPRLQGVFRMQKQ</sequence>
<gene>
    <name evidence="2" type="ORF">MCOR_11932</name>
</gene>
<name>A0A6J8AYY7_MYTCO</name>
<organism evidence="2 3">
    <name type="scientific">Mytilus coruscus</name>
    <name type="common">Sea mussel</name>
    <dbReference type="NCBI Taxonomy" id="42192"/>
    <lineage>
        <taxon>Eukaryota</taxon>
        <taxon>Metazoa</taxon>
        <taxon>Spiralia</taxon>
        <taxon>Lophotrochozoa</taxon>
        <taxon>Mollusca</taxon>
        <taxon>Bivalvia</taxon>
        <taxon>Autobranchia</taxon>
        <taxon>Pteriomorphia</taxon>
        <taxon>Mytilida</taxon>
        <taxon>Mytiloidea</taxon>
        <taxon>Mytilidae</taxon>
        <taxon>Mytilinae</taxon>
        <taxon>Mytilus</taxon>
    </lineage>
</organism>
<keyword evidence="3" id="KW-1185">Reference proteome</keyword>
<evidence type="ECO:0000313" key="2">
    <source>
        <dbReference type="EMBL" id="CAC5374612.1"/>
    </source>
</evidence>
<evidence type="ECO:0000256" key="1">
    <source>
        <dbReference type="SAM" id="MobiDB-lite"/>
    </source>
</evidence>
<proteinExistence type="predicted"/>
<accession>A0A6J8AYY7</accession>
<dbReference type="Proteomes" id="UP000507470">
    <property type="component" value="Unassembled WGS sequence"/>
</dbReference>